<organism evidence="1 2">
    <name type="scientific">Evansella vedderi</name>
    <dbReference type="NCBI Taxonomy" id="38282"/>
    <lineage>
        <taxon>Bacteria</taxon>
        <taxon>Bacillati</taxon>
        <taxon>Bacillota</taxon>
        <taxon>Bacilli</taxon>
        <taxon>Bacillales</taxon>
        <taxon>Bacillaceae</taxon>
        <taxon>Evansella</taxon>
    </lineage>
</organism>
<evidence type="ECO:0000313" key="2">
    <source>
        <dbReference type="Proteomes" id="UP001230005"/>
    </source>
</evidence>
<evidence type="ECO:0000313" key="1">
    <source>
        <dbReference type="EMBL" id="MDQ0253936.1"/>
    </source>
</evidence>
<dbReference type="Proteomes" id="UP001230005">
    <property type="component" value="Unassembled WGS sequence"/>
</dbReference>
<name>A0ABT9ZRS2_9BACI</name>
<protein>
    <submittedName>
        <fullName evidence="1">Uncharacterized protein</fullName>
    </submittedName>
</protein>
<dbReference type="EMBL" id="JAUSUG010000004">
    <property type="protein sequence ID" value="MDQ0253936.1"/>
    <property type="molecule type" value="Genomic_DNA"/>
</dbReference>
<gene>
    <name evidence="1" type="ORF">J2S74_001309</name>
</gene>
<sequence length="64" mass="7778">MKFAKSESEQGDTYELLPYIEEEHSNDVLNRIVKLQLDGHLSPFLLNNYLKTRYWREEYERKQA</sequence>
<comment type="caution">
    <text evidence="1">The sequence shown here is derived from an EMBL/GenBank/DDBJ whole genome shotgun (WGS) entry which is preliminary data.</text>
</comment>
<dbReference type="RefSeq" id="WP_307323207.1">
    <property type="nucleotide sequence ID" value="NZ_JAUSUG010000004.1"/>
</dbReference>
<reference evidence="1 2" key="1">
    <citation type="submission" date="2023-07" db="EMBL/GenBank/DDBJ databases">
        <title>Genomic Encyclopedia of Type Strains, Phase IV (KMG-IV): sequencing the most valuable type-strain genomes for metagenomic binning, comparative biology and taxonomic classification.</title>
        <authorList>
            <person name="Goeker M."/>
        </authorList>
    </citation>
    <scope>NUCLEOTIDE SEQUENCE [LARGE SCALE GENOMIC DNA]</scope>
    <source>
        <strain evidence="1 2">DSM 9768</strain>
    </source>
</reference>
<proteinExistence type="predicted"/>
<keyword evidence="2" id="KW-1185">Reference proteome</keyword>
<accession>A0ABT9ZRS2</accession>